<dbReference type="InterPro" id="IPR051531">
    <property type="entry name" value="N-acetyltransferase"/>
</dbReference>
<organism evidence="2 3">
    <name type="scientific">Paenibacillus thiaminolyticus</name>
    <name type="common">Bacillus thiaminolyticus</name>
    <dbReference type="NCBI Taxonomy" id="49283"/>
    <lineage>
        <taxon>Bacteria</taxon>
        <taxon>Bacillati</taxon>
        <taxon>Bacillota</taxon>
        <taxon>Bacilli</taxon>
        <taxon>Bacillales</taxon>
        <taxon>Paenibacillaceae</taxon>
        <taxon>Paenibacillus</taxon>
    </lineage>
</organism>
<proteinExistence type="predicted"/>
<dbReference type="Pfam" id="PF13302">
    <property type="entry name" value="Acetyltransf_3"/>
    <property type="match status" value="1"/>
</dbReference>
<dbReference type="SUPFAM" id="SSF55729">
    <property type="entry name" value="Acyl-CoA N-acyltransferases (Nat)"/>
    <property type="match status" value="1"/>
</dbReference>
<dbReference type="AlphaFoldDB" id="A0A3A3GN88"/>
<evidence type="ECO:0000313" key="3">
    <source>
        <dbReference type="Proteomes" id="UP000266177"/>
    </source>
</evidence>
<dbReference type="GO" id="GO:0016747">
    <property type="term" value="F:acyltransferase activity, transferring groups other than amino-acyl groups"/>
    <property type="evidence" value="ECO:0007669"/>
    <property type="project" value="InterPro"/>
</dbReference>
<dbReference type="InterPro" id="IPR000182">
    <property type="entry name" value="GNAT_dom"/>
</dbReference>
<evidence type="ECO:0000313" key="2">
    <source>
        <dbReference type="EMBL" id="RJG26545.1"/>
    </source>
</evidence>
<dbReference type="PROSITE" id="PS51186">
    <property type="entry name" value="GNAT"/>
    <property type="match status" value="1"/>
</dbReference>
<dbReference type="EMBL" id="QYZD01000001">
    <property type="protein sequence ID" value="RJG26545.1"/>
    <property type="molecule type" value="Genomic_DNA"/>
</dbReference>
<dbReference type="OrthoDB" id="9798081at2"/>
<name>A0A3A3GN88_PANTH</name>
<dbReference type="PANTHER" id="PTHR43792:SF1">
    <property type="entry name" value="N-ACETYLTRANSFERASE DOMAIN-CONTAINING PROTEIN"/>
    <property type="match status" value="1"/>
</dbReference>
<dbReference type="Gene3D" id="3.40.630.30">
    <property type="match status" value="1"/>
</dbReference>
<evidence type="ECO:0000259" key="1">
    <source>
        <dbReference type="PROSITE" id="PS51186"/>
    </source>
</evidence>
<feature type="domain" description="N-acetyltransferase" evidence="1">
    <location>
        <begin position="9"/>
        <end position="166"/>
    </location>
</feature>
<dbReference type="RefSeq" id="WP_119789932.1">
    <property type="nucleotide sequence ID" value="NZ_QYZD01000001.1"/>
</dbReference>
<reference evidence="2 3" key="1">
    <citation type="submission" date="2018-09" db="EMBL/GenBank/DDBJ databases">
        <title>Paenibacillus SK2017-BO5.</title>
        <authorList>
            <person name="Piskunova J.V."/>
            <person name="Dubiley S.A."/>
            <person name="Severinov K.V."/>
        </authorList>
    </citation>
    <scope>NUCLEOTIDE SEQUENCE [LARGE SCALE GENOMIC DNA]</scope>
    <source>
        <strain evidence="2 3">BO5</strain>
    </source>
</reference>
<accession>A0A3A3GN88</accession>
<protein>
    <submittedName>
        <fullName evidence="2">N-acetyltransferase</fullName>
    </submittedName>
</protein>
<sequence>MKVLETDRPVLCWLSTDDAEFMLELLNTPSWLEFIGDKGVRTVEAARDYILNGPVEMYVRLGFGLYLIERKTDGVPLGICGLMKRDTLEDVDIGYAFLPRHWGNGYAYESASALLTHGKNILRLPRIVAITSPSNQRSAKLLEKLGLHFDSMVTISNDGRDLKLYG</sequence>
<keyword evidence="2" id="KW-0808">Transferase</keyword>
<gene>
    <name evidence="2" type="ORF">DQX05_00405</name>
</gene>
<dbReference type="PANTHER" id="PTHR43792">
    <property type="entry name" value="GNAT FAMILY, PUTATIVE (AFU_ORTHOLOGUE AFUA_3G00765)-RELATED-RELATED"/>
    <property type="match status" value="1"/>
</dbReference>
<dbReference type="InterPro" id="IPR016181">
    <property type="entry name" value="Acyl_CoA_acyltransferase"/>
</dbReference>
<comment type="caution">
    <text evidence="2">The sequence shown here is derived from an EMBL/GenBank/DDBJ whole genome shotgun (WGS) entry which is preliminary data.</text>
</comment>
<dbReference type="Proteomes" id="UP000266177">
    <property type="component" value="Unassembled WGS sequence"/>
</dbReference>